<dbReference type="InterPro" id="IPR014847">
    <property type="entry name" value="FA"/>
</dbReference>
<dbReference type="HOGENOM" id="CLU_003623_1_7_1"/>
<dbReference type="Pfam" id="PF09379">
    <property type="entry name" value="FERM_N"/>
    <property type="match status" value="1"/>
</dbReference>
<organism evidence="3">
    <name type="scientific">Magallana gigas</name>
    <name type="common">Pacific oyster</name>
    <name type="synonym">Crassostrea gigas</name>
    <dbReference type="NCBI Taxonomy" id="29159"/>
    <lineage>
        <taxon>Eukaryota</taxon>
        <taxon>Metazoa</taxon>
        <taxon>Spiralia</taxon>
        <taxon>Lophotrochozoa</taxon>
        <taxon>Mollusca</taxon>
        <taxon>Bivalvia</taxon>
        <taxon>Autobranchia</taxon>
        <taxon>Pteriomorphia</taxon>
        <taxon>Ostreida</taxon>
        <taxon>Ostreoidea</taxon>
        <taxon>Ostreidae</taxon>
        <taxon>Magallana</taxon>
    </lineage>
</organism>
<dbReference type="GO" id="GO:0031032">
    <property type="term" value="P:actomyosin structure organization"/>
    <property type="evidence" value="ECO:0007669"/>
    <property type="project" value="TreeGrafter"/>
</dbReference>
<feature type="compositionally biased region" description="Polar residues" evidence="1">
    <location>
        <begin position="346"/>
        <end position="355"/>
    </location>
</feature>
<dbReference type="GO" id="GO:0008092">
    <property type="term" value="F:cytoskeletal protein binding"/>
    <property type="evidence" value="ECO:0007669"/>
    <property type="project" value="InterPro"/>
</dbReference>
<dbReference type="Pfam" id="PF08736">
    <property type="entry name" value="FA"/>
    <property type="match status" value="1"/>
</dbReference>
<evidence type="ECO:0000256" key="1">
    <source>
        <dbReference type="SAM" id="MobiDB-lite"/>
    </source>
</evidence>
<feature type="region of interest" description="Disordered" evidence="1">
    <location>
        <begin position="543"/>
        <end position="567"/>
    </location>
</feature>
<dbReference type="AlphaFoldDB" id="K1PAW2"/>
<gene>
    <name evidence="3" type="ORF">CGI_10005040</name>
</gene>
<keyword evidence="2" id="KW-1133">Transmembrane helix</keyword>
<dbReference type="FunCoup" id="K1PAW2">
    <property type="interactions" value="10"/>
</dbReference>
<dbReference type="Gene3D" id="1.20.80.10">
    <property type="match status" value="1"/>
</dbReference>
<dbReference type="InterPro" id="IPR000798">
    <property type="entry name" value="Ez/rad/moesin-like"/>
</dbReference>
<feature type="transmembrane region" description="Helical" evidence="2">
    <location>
        <begin position="576"/>
        <end position="596"/>
    </location>
</feature>
<dbReference type="InterPro" id="IPR019749">
    <property type="entry name" value="Band_41_domain"/>
</dbReference>
<feature type="compositionally biased region" description="Polar residues" evidence="1">
    <location>
        <begin position="543"/>
        <end position="566"/>
    </location>
</feature>
<dbReference type="PANTHER" id="PTHR23280">
    <property type="entry name" value="4.1 G PROTEIN"/>
    <property type="match status" value="1"/>
</dbReference>
<sequence>MFRKKSVKGDVHTELQCSVRFLDDSEPQSLSFKKETPGQELFDQVCNKLNLVEKDYFGLRYVEDKQRYWLDPLKSVYKQLKGVNPCVLCFRVKFYPTDPMKLHEEITRYYLFLQLRRDLHHGRLLCSQADALVLAAYIIQSEVGDYHPEDHPQGYVSEFKMLPKQNAKMEAEIMEIHKSLTKFSIHSHNLHNTLYCGIIRFRGGSIFVEFDQKGVSLYLGVTHQGIMTFHGSRRTQLYKWSQVKKMPTYEGKTFILHVNMAEDGDQANNRKKQKPIGYKCDTLAACKYLWKCAVEQQLFFTLKESAHPPKLRSGHSLFSRGSKFRFSGRCQHEAFAASEDIKRNEPNFNRSSSLPNYGRKPDSKTSPNKHKSLVLDIPIKEESAVDVPKREPAKKIEVVQPATTIAQVTAPVATPEDSVVSEIVEPEKTTSTETEPPKQNGSIPTVVLNSGNDEIPPYEPNFTVIEDPSPVKEDSVQRAQPDSDDDEDEVEENEAKKTSLEDQIKDLEEEIERKSSFSGSYQPEENVQEETVIKETVVPKASNNVQSTPNSENHVGNSTKSVTEEPQSGGGGCCRVFLLTFFFIFLTLTVTAIALLNSSLDHPLLTQLRQHVQFLNPARDYVMHRMNSFMS</sequence>
<dbReference type="InterPro" id="IPR019747">
    <property type="entry name" value="FERM_CS"/>
</dbReference>
<dbReference type="PROSITE" id="PS50057">
    <property type="entry name" value="FERM_3"/>
    <property type="match status" value="1"/>
</dbReference>
<dbReference type="SMART" id="SM01195">
    <property type="entry name" value="FA"/>
    <property type="match status" value="1"/>
</dbReference>
<protein>
    <submittedName>
        <fullName evidence="3">FERM domain-containing protein 3</fullName>
    </submittedName>
</protein>
<dbReference type="Pfam" id="PF00373">
    <property type="entry name" value="FERM_M"/>
    <property type="match status" value="1"/>
</dbReference>
<keyword evidence="2" id="KW-0472">Membrane</keyword>
<dbReference type="Gene3D" id="2.30.29.30">
    <property type="entry name" value="Pleckstrin-homology domain (PH domain)/Phosphotyrosine-binding domain (PTB)"/>
    <property type="match status" value="1"/>
</dbReference>
<feature type="compositionally biased region" description="Polar residues" evidence="1">
    <location>
        <begin position="439"/>
        <end position="452"/>
    </location>
</feature>
<dbReference type="PANTHER" id="PTHR23280:SF32">
    <property type="entry name" value="FI22325P1"/>
    <property type="match status" value="1"/>
</dbReference>
<feature type="region of interest" description="Disordered" evidence="1">
    <location>
        <begin position="337"/>
        <end position="373"/>
    </location>
</feature>
<dbReference type="InterPro" id="IPR011993">
    <property type="entry name" value="PH-like_dom_sf"/>
</dbReference>
<dbReference type="SUPFAM" id="SSF54236">
    <property type="entry name" value="Ubiquitin-like"/>
    <property type="match status" value="1"/>
</dbReference>
<dbReference type="CDD" id="cd14473">
    <property type="entry name" value="FERM_B-lobe"/>
    <property type="match status" value="1"/>
</dbReference>
<evidence type="ECO:0000256" key="2">
    <source>
        <dbReference type="SAM" id="Phobius"/>
    </source>
</evidence>
<name>K1PAW2_MAGGI</name>
<evidence type="ECO:0000313" key="3">
    <source>
        <dbReference type="EMBL" id="EKC20942.1"/>
    </source>
</evidence>
<dbReference type="Pfam" id="PF09380">
    <property type="entry name" value="FERM_C"/>
    <property type="match status" value="1"/>
</dbReference>
<dbReference type="InterPro" id="IPR014352">
    <property type="entry name" value="FERM/acyl-CoA-bd_prot_sf"/>
</dbReference>
<feature type="compositionally biased region" description="Basic and acidic residues" evidence="1">
    <location>
        <begin position="493"/>
        <end position="503"/>
    </location>
</feature>
<dbReference type="InParanoid" id="K1PAW2"/>
<dbReference type="SMART" id="SM00295">
    <property type="entry name" value="B41"/>
    <property type="match status" value="1"/>
</dbReference>
<proteinExistence type="predicted"/>
<dbReference type="InterPro" id="IPR019748">
    <property type="entry name" value="FERM_central"/>
</dbReference>
<dbReference type="GO" id="GO:0005856">
    <property type="term" value="C:cytoskeleton"/>
    <property type="evidence" value="ECO:0007669"/>
    <property type="project" value="TreeGrafter"/>
</dbReference>
<feature type="compositionally biased region" description="Acidic residues" evidence="1">
    <location>
        <begin position="482"/>
        <end position="492"/>
    </location>
</feature>
<dbReference type="SMART" id="SM01196">
    <property type="entry name" value="FERM_C"/>
    <property type="match status" value="1"/>
</dbReference>
<dbReference type="FunFam" id="3.10.20.90:FF:000002">
    <property type="entry name" value="Erythrocyte protein band 4.1-like 3"/>
    <property type="match status" value="1"/>
</dbReference>
<dbReference type="PRINTS" id="PR00661">
    <property type="entry name" value="ERMFAMILY"/>
</dbReference>
<reference evidence="3" key="1">
    <citation type="journal article" date="2012" name="Nature">
        <title>The oyster genome reveals stress adaptation and complexity of shell formation.</title>
        <authorList>
            <person name="Zhang G."/>
            <person name="Fang X."/>
            <person name="Guo X."/>
            <person name="Li L."/>
            <person name="Luo R."/>
            <person name="Xu F."/>
            <person name="Yang P."/>
            <person name="Zhang L."/>
            <person name="Wang X."/>
            <person name="Qi H."/>
            <person name="Xiong Z."/>
            <person name="Que H."/>
            <person name="Xie Y."/>
            <person name="Holland P.W."/>
            <person name="Paps J."/>
            <person name="Zhu Y."/>
            <person name="Wu F."/>
            <person name="Chen Y."/>
            <person name="Wang J."/>
            <person name="Peng C."/>
            <person name="Meng J."/>
            <person name="Yang L."/>
            <person name="Liu J."/>
            <person name="Wen B."/>
            <person name="Zhang N."/>
            <person name="Huang Z."/>
            <person name="Zhu Q."/>
            <person name="Feng Y."/>
            <person name="Mount A."/>
            <person name="Hedgecock D."/>
            <person name="Xu Z."/>
            <person name="Liu Y."/>
            <person name="Domazet-Loso T."/>
            <person name="Du Y."/>
            <person name="Sun X."/>
            <person name="Zhang S."/>
            <person name="Liu B."/>
            <person name="Cheng P."/>
            <person name="Jiang X."/>
            <person name="Li J."/>
            <person name="Fan D."/>
            <person name="Wang W."/>
            <person name="Fu W."/>
            <person name="Wang T."/>
            <person name="Wang B."/>
            <person name="Zhang J."/>
            <person name="Peng Z."/>
            <person name="Li Y."/>
            <person name="Li N."/>
            <person name="Wang J."/>
            <person name="Chen M."/>
            <person name="He Y."/>
            <person name="Tan F."/>
            <person name="Song X."/>
            <person name="Zheng Q."/>
            <person name="Huang R."/>
            <person name="Yang H."/>
            <person name="Du X."/>
            <person name="Chen L."/>
            <person name="Yang M."/>
            <person name="Gaffney P.M."/>
            <person name="Wang S."/>
            <person name="Luo L."/>
            <person name="She Z."/>
            <person name="Ming Y."/>
            <person name="Huang W."/>
            <person name="Zhang S."/>
            <person name="Huang B."/>
            <person name="Zhang Y."/>
            <person name="Qu T."/>
            <person name="Ni P."/>
            <person name="Miao G."/>
            <person name="Wang J."/>
            <person name="Wang Q."/>
            <person name="Steinberg C.E."/>
            <person name="Wang H."/>
            <person name="Li N."/>
            <person name="Qian L."/>
            <person name="Zhang G."/>
            <person name="Li Y."/>
            <person name="Yang H."/>
            <person name="Liu X."/>
            <person name="Wang J."/>
            <person name="Yin Y."/>
            <person name="Wang J."/>
        </authorList>
    </citation>
    <scope>NUCLEOTIDE SEQUENCE [LARGE SCALE GENOMIC DNA]</scope>
    <source>
        <strain evidence="3">05x7-T-G4-1.051#20</strain>
    </source>
</reference>
<accession>K1PAW2</accession>
<dbReference type="PRINTS" id="PR00935">
    <property type="entry name" value="BAND41"/>
</dbReference>
<dbReference type="EMBL" id="JH819077">
    <property type="protein sequence ID" value="EKC20942.1"/>
    <property type="molecule type" value="Genomic_DNA"/>
</dbReference>
<dbReference type="InterPro" id="IPR018980">
    <property type="entry name" value="FERM_PH-like_C"/>
</dbReference>
<dbReference type="InterPro" id="IPR018979">
    <property type="entry name" value="FERM_N"/>
</dbReference>
<dbReference type="InterPro" id="IPR029071">
    <property type="entry name" value="Ubiquitin-like_domsf"/>
</dbReference>
<dbReference type="InterPro" id="IPR000299">
    <property type="entry name" value="FERM_domain"/>
</dbReference>
<dbReference type="SUPFAM" id="SSF47031">
    <property type="entry name" value="Second domain of FERM"/>
    <property type="match status" value="1"/>
</dbReference>
<dbReference type="PROSITE" id="PS00660">
    <property type="entry name" value="FERM_1"/>
    <property type="match status" value="1"/>
</dbReference>
<dbReference type="FunFam" id="1.20.80.10:FF:000006">
    <property type="entry name" value="FERM domain-containing protein 5 isoform X1"/>
    <property type="match status" value="1"/>
</dbReference>
<feature type="region of interest" description="Disordered" evidence="1">
    <location>
        <begin position="424"/>
        <end position="503"/>
    </location>
</feature>
<dbReference type="Gene3D" id="3.10.20.90">
    <property type="entry name" value="Phosphatidylinositol 3-kinase Catalytic Subunit, Chain A, domain 1"/>
    <property type="match status" value="1"/>
</dbReference>
<dbReference type="CDD" id="cd17102">
    <property type="entry name" value="FERM_F1_FRMD3"/>
    <property type="match status" value="1"/>
</dbReference>
<dbReference type="SUPFAM" id="SSF50729">
    <property type="entry name" value="PH domain-like"/>
    <property type="match status" value="1"/>
</dbReference>
<keyword evidence="2" id="KW-0812">Transmembrane</keyword>
<dbReference type="InterPro" id="IPR035963">
    <property type="entry name" value="FERM_2"/>
</dbReference>